<dbReference type="Proteomes" id="UP000322915">
    <property type="component" value="Unassembled WGS sequence"/>
</dbReference>
<dbReference type="EMBL" id="SEUJ01000029">
    <property type="protein sequence ID" value="KAA1166625.1"/>
    <property type="molecule type" value="Genomic_DNA"/>
</dbReference>
<protein>
    <recommendedName>
        <fullName evidence="3">DUF306 domain-containing protein</fullName>
    </recommendedName>
</protein>
<dbReference type="RefSeq" id="WP_149604822.1">
    <property type="nucleotide sequence ID" value="NZ_SEUJ01000029.1"/>
</dbReference>
<evidence type="ECO:0000313" key="1">
    <source>
        <dbReference type="EMBL" id="KAA1166625.1"/>
    </source>
</evidence>
<evidence type="ECO:0000313" key="2">
    <source>
        <dbReference type="Proteomes" id="UP000322915"/>
    </source>
</evidence>
<gene>
    <name evidence="1" type="ORF">EU509_00245</name>
</gene>
<proteinExistence type="predicted"/>
<comment type="caution">
    <text evidence="1">The sequence shown here is derived from an EMBL/GenBank/DDBJ whole genome shotgun (WGS) entry which is preliminary data.</text>
</comment>
<accession>A0ABQ6RNG9</accession>
<keyword evidence="2" id="KW-1185">Reference proteome</keyword>
<sequence>MKILLGFLVLITSFIAKGDNIGLGKVDSIKEYDFNSNKSIKIYLETSATLINSACKENGRVYGTITTTMHDSDTINRMFSMATAAYFSGKKIRLFSEKHTCEIDFLGLQETQF</sequence>
<name>A0ABQ6RNG9_9GAMM</name>
<organism evidence="1 2">
    <name type="scientific">Pseudoalteromonas fuliginea</name>
    <dbReference type="NCBI Taxonomy" id="1872678"/>
    <lineage>
        <taxon>Bacteria</taxon>
        <taxon>Pseudomonadati</taxon>
        <taxon>Pseudomonadota</taxon>
        <taxon>Gammaproteobacteria</taxon>
        <taxon>Alteromonadales</taxon>
        <taxon>Pseudoalteromonadaceae</taxon>
        <taxon>Pseudoalteromonas</taxon>
    </lineage>
</organism>
<reference evidence="1 2" key="1">
    <citation type="submission" date="2019-01" db="EMBL/GenBank/DDBJ databases">
        <title>Genome sequences of marine Pseudoalteromonas species.</title>
        <authorList>
            <person name="Boraston A.B."/>
            <person name="Hehemann J.-H."/>
            <person name="Vickers C.J."/>
            <person name="Salama-Alber O."/>
            <person name="Abe K."/>
            <person name="Hettle A.J."/>
        </authorList>
    </citation>
    <scope>NUCLEOTIDE SEQUENCE [LARGE SCALE GENOMIC DNA]</scope>
    <source>
        <strain evidence="1 2">PS47</strain>
    </source>
</reference>
<evidence type="ECO:0008006" key="3">
    <source>
        <dbReference type="Google" id="ProtNLM"/>
    </source>
</evidence>